<dbReference type="Proteomes" id="UP001550378">
    <property type="component" value="Unassembled WGS sequence"/>
</dbReference>
<dbReference type="Gene3D" id="3.40.50.1220">
    <property type="entry name" value="TPP-binding domain"/>
    <property type="match status" value="1"/>
</dbReference>
<dbReference type="PANTHER" id="PTHR42981">
    <property type="entry name" value="PYRUVATE DEHYDROGENASE [UBIQUINONE]"/>
    <property type="match status" value="1"/>
</dbReference>
<dbReference type="InterPro" id="IPR047212">
    <property type="entry name" value="TPP_POXB-like"/>
</dbReference>
<dbReference type="CDD" id="cd02014">
    <property type="entry name" value="TPP_POX"/>
    <property type="match status" value="1"/>
</dbReference>
<comment type="caution">
    <text evidence="7">The sequence shown here is derived from an EMBL/GenBank/DDBJ whole genome shotgun (WGS) entry which is preliminary data.</text>
</comment>
<dbReference type="InterPro" id="IPR029035">
    <property type="entry name" value="DHS-like_NAD/FAD-binding_dom"/>
</dbReference>
<dbReference type="SUPFAM" id="SSF52467">
    <property type="entry name" value="DHS-like NAD/FAD-binding domain"/>
    <property type="match status" value="1"/>
</dbReference>
<keyword evidence="8" id="KW-1185">Reference proteome</keyword>
<evidence type="ECO:0000259" key="5">
    <source>
        <dbReference type="Pfam" id="PF02775"/>
    </source>
</evidence>
<feature type="domain" description="Thiamine pyrophosphate enzyme central" evidence="4">
    <location>
        <begin position="192"/>
        <end position="320"/>
    </location>
</feature>
<name>A0ABV2W1I2_9ACTN</name>
<dbReference type="EMBL" id="JBEXZR010000002">
    <property type="protein sequence ID" value="MEU0706591.1"/>
    <property type="molecule type" value="Genomic_DNA"/>
</dbReference>
<protein>
    <submittedName>
        <fullName evidence="7">Pyruvate dehydrogenase</fullName>
    </submittedName>
</protein>
<evidence type="ECO:0000313" key="8">
    <source>
        <dbReference type="Proteomes" id="UP001550378"/>
    </source>
</evidence>
<accession>A0ABV2W1I2</accession>
<dbReference type="InterPro" id="IPR012001">
    <property type="entry name" value="Thiamin_PyroP_enz_TPP-bd_dom"/>
</dbReference>
<dbReference type="RefSeq" id="WP_359653696.1">
    <property type="nucleotide sequence ID" value="NZ_JBEXZO010000015.1"/>
</dbReference>
<proteinExistence type="inferred from homology"/>
<dbReference type="Pfam" id="PF02775">
    <property type="entry name" value="TPP_enzyme_C"/>
    <property type="match status" value="1"/>
</dbReference>
<dbReference type="Pfam" id="PF02776">
    <property type="entry name" value="TPP_enzyme_N"/>
    <property type="match status" value="1"/>
</dbReference>
<dbReference type="Gene3D" id="3.40.50.970">
    <property type="match status" value="2"/>
</dbReference>
<dbReference type="Pfam" id="PF00205">
    <property type="entry name" value="TPP_enzyme_M"/>
    <property type="match status" value="1"/>
</dbReference>
<dbReference type="SUPFAM" id="SSF52518">
    <property type="entry name" value="Thiamin diphosphate-binding fold (THDP-binding)"/>
    <property type="match status" value="2"/>
</dbReference>
<dbReference type="InterPro" id="IPR047210">
    <property type="entry name" value="TPP_PYR_POXB-like"/>
</dbReference>
<dbReference type="NCBIfam" id="NF005114">
    <property type="entry name" value="PRK06546.1"/>
    <property type="match status" value="1"/>
</dbReference>
<feature type="domain" description="Thiamine pyrophosphate enzyme TPP-binding" evidence="5">
    <location>
        <begin position="383"/>
        <end position="529"/>
    </location>
</feature>
<reference evidence="7 8" key="1">
    <citation type="submission" date="2024-06" db="EMBL/GenBank/DDBJ databases">
        <title>The Natural Products Discovery Center: Release of the First 8490 Sequenced Strains for Exploring Actinobacteria Biosynthetic Diversity.</title>
        <authorList>
            <person name="Kalkreuter E."/>
            <person name="Kautsar S.A."/>
            <person name="Yang D."/>
            <person name="Bader C.D."/>
            <person name="Teijaro C.N."/>
            <person name="Fluegel L."/>
            <person name="Davis C.M."/>
            <person name="Simpson J.R."/>
            <person name="Lauterbach L."/>
            <person name="Steele A.D."/>
            <person name="Gui C."/>
            <person name="Meng S."/>
            <person name="Li G."/>
            <person name="Viehrig K."/>
            <person name="Ye F."/>
            <person name="Su P."/>
            <person name="Kiefer A.F."/>
            <person name="Nichols A."/>
            <person name="Cepeda A.J."/>
            <person name="Yan W."/>
            <person name="Fan B."/>
            <person name="Jiang Y."/>
            <person name="Adhikari A."/>
            <person name="Zheng C.-J."/>
            <person name="Schuster L."/>
            <person name="Cowan T.M."/>
            <person name="Smanski M.J."/>
            <person name="Chevrette M.G."/>
            <person name="De Carvalho L.P.S."/>
            <person name="Shen B."/>
        </authorList>
    </citation>
    <scope>NUCLEOTIDE SEQUENCE [LARGE SCALE GENOMIC DNA]</scope>
    <source>
        <strain evidence="7 8">NPDC006337</strain>
    </source>
</reference>
<dbReference type="NCBIfam" id="NF006591">
    <property type="entry name" value="PRK09124.1"/>
    <property type="match status" value="1"/>
</dbReference>
<dbReference type="InterPro" id="IPR011766">
    <property type="entry name" value="TPP_enzyme_TPP-bd"/>
</dbReference>
<dbReference type="InterPro" id="IPR012000">
    <property type="entry name" value="Thiamin_PyroP_enz_cen_dom"/>
</dbReference>
<evidence type="ECO:0000256" key="3">
    <source>
        <dbReference type="RuleBase" id="RU362132"/>
    </source>
</evidence>
<keyword evidence="7" id="KW-0670">Pyruvate</keyword>
<evidence type="ECO:0000256" key="2">
    <source>
        <dbReference type="ARBA" id="ARBA00023052"/>
    </source>
</evidence>
<keyword evidence="2 3" id="KW-0786">Thiamine pyrophosphate</keyword>
<dbReference type="InterPro" id="IPR047211">
    <property type="entry name" value="POXB-like"/>
</dbReference>
<feature type="domain" description="Thiamine pyrophosphate enzyme N-terminal TPP-binding" evidence="6">
    <location>
        <begin position="5"/>
        <end position="116"/>
    </location>
</feature>
<dbReference type="InterPro" id="IPR029061">
    <property type="entry name" value="THDP-binding"/>
</dbReference>
<sequence>MAKQNVAEQFVDILVRAGVQRLYGVVGDSLNPVVDAIRRTRGIDWIQVRHEETAAFAAGAEAQITGGLAACAGSCGPGNLHLINGLYDAHRSMAPVLALASHIPSGEIGLGYFQETHPDRLFQECSHYSELISSPKQMPRLLQTAIQHAVGRGGVSVVALPGDIASEPAPEKAVEHALVTSRPTVRPGDAEIDALVRLVDDADRVTLFCGSGTKGAHAEVMQFAERIKSPVGHALRGKEWIQYDNPYDVGMSGLLGYGAAYEATHECDLLILLGTDFPYNAFLPDDVKIVQVDVRPEHLGRRSKLDLAVWGDVRETLRCLIPRVRPKTDRRFLDKMLKKHADALEGVVRAYTRKVEKHRPIHPEYVASVLDEIADDDAVFTVDTGMCNVWAARYLTPNGRRRIIGSFSHGSMANALPQAIGAQFTDRRRQVVSMSGDGGFSMLMGDFLSLVQHDLPVKVVLFDNSSLGMVELEMLVAGLPSYGTTNLNPDFAAIARAAGAYGVRVEKPKDLAGALKDAFRHKGPALVDVVTDPNALSIPPKIKSEMVTGFALSASKIVLDGGVGRMLQMARSNLRNVPRP</sequence>
<evidence type="ECO:0000256" key="1">
    <source>
        <dbReference type="ARBA" id="ARBA00007812"/>
    </source>
</evidence>
<organism evidence="7 8">
    <name type="scientific">Streptomyces lavendulocolor</name>
    <dbReference type="NCBI Taxonomy" id="67316"/>
    <lineage>
        <taxon>Bacteria</taxon>
        <taxon>Bacillati</taxon>
        <taxon>Actinomycetota</taxon>
        <taxon>Actinomycetes</taxon>
        <taxon>Kitasatosporales</taxon>
        <taxon>Streptomycetaceae</taxon>
        <taxon>Streptomyces</taxon>
    </lineage>
</organism>
<evidence type="ECO:0000259" key="6">
    <source>
        <dbReference type="Pfam" id="PF02776"/>
    </source>
</evidence>
<comment type="similarity">
    <text evidence="1 3">Belongs to the TPP enzyme family.</text>
</comment>
<dbReference type="CDD" id="cd07039">
    <property type="entry name" value="TPP_PYR_POX"/>
    <property type="match status" value="1"/>
</dbReference>
<evidence type="ECO:0000259" key="4">
    <source>
        <dbReference type="Pfam" id="PF00205"/>
    </source>
</evidence>
<evidence type="ECO:0000313" key="7">
    <source>
        <dbReference type="EMBL" id="MEU0706591.1"/>
    </source>
</evidence>
<dbReference type="PANTHER" id="PTHR42981:SF2">
    <property type="entry name" value="PYRUVATE DEHYDROGENASE [UBIQUINONE]"/>
    <property type="match status" value="1"/>
</dbReference>
<gene>
    <name evidence="7" type="ORF">ABZ508_04300</name>
</gene>